<feature type="transmembrane region" description="Helical" evidence="8">
    <location>
        <begin position="206"/>
        <end position="232"/>
    </location>
</feature>
<organism evidence="10 11">
    <name type="scientific">Saccharothrix coeruleofusca</name>
    <dbReference type="NCBI Taxonomy" id="33919"/>
    <lineage>
        <taxon>Bacteria</taxon>
        <taxon>Bacillati</taxon>
        <taxon>Actinomycetota</taxon>
        <taxon>Actinomycetes</taxon>
        <taxon>Pseudonocardiales</taxon>
        <taxon>Pseudonocardiaceae</taxon>
        <taxon>Saccharothrix</taxon>
    </lineage>
</organism>
<feature type="compositionally biased region" description="Low complexity" evidence="7">
    <location>
        <begin position="406"/>
        <end position="417"/>
    </location>
</feature>
<comment type="subcellular location">
    <subcellularLocation>
        <location evidence="1">Cell membrane</location>
        <topology evidence="1">Multi-pass membrane protein</topology>
    </subcellularLocation>
</comment>
<dbReference type="GO" id="GO:0022857">
    <property type="term" value="F:transmembrane transporter activity"/>
    <property type="evidence" value="ECO:0007669"/>
    <property type="project" value="InterPro"/>
</dbReference>
<evidence type="ECO:0000256" key="7">
    <source>
        <dbReference type="SAM" id="MobiDB-lite"/>
    </source>
</evidence>
<evidence type="ECO:0000256" key="6">
    <source>
        <dbReference type="ARBA" id="ARBA00023136"/>
    </source>
</evidence>
<keyword evidence="3" id="KW-1003">Cell membrane</keyword>
<gene>
    <name evidence="10" type="ORF">GCM10010185_15480</name>
</gene>
<dbReference type="Pfam" id="PF07690">
    <property type="entry name" value="MFS_1"/>
    <property type="match status" value="1"/>
</dbReference>
<keyword evidence="11" id="KW-1185">Reference proteome</keyword>
<feature type="transmembrane region" description="Helical" evidence="8">
    <location>
        <begin position="78"/>
        <end position="95"/>
    </location>
</feature>
<feature type="transmembrane region" description="Helical" evidence="8">
    <location>
        <begin position="280"/>
        <end position="311"/>
    </location>
</feature>
<reference evidence="10" key="1">
    <citation type="journal article" date="2014" name="Int. J. Syst. Evol. Microbiol.">
        <title>Complete genome sequence of Corynebacterium casei LMG S-19264T (=DSM 44701T), isolated from a smear-ripened cheese.</title>
        <authorList>
            <consortium name="US DOE Joint Genome Institute (JGI-PGF)"/>
            <person name="Walter F."/>
            <person name="Albersmeier A."/>
            <person name="Kalinowski J."/>
            <person name="Ruckert C."/>
        </authorList>
    </citation>
    <scope>NUCLEOTIDE SEQUENCE</scope>
    <source>
        <strain evidence="10">JCM 3313</strain>
    </source>
</reference>
<feature type="transmembrane region" description="Helical" evidence="8">
    <location>
        <begin position="142"/>
        <end position="160"/>
    </location>
</feature>
<evidence type="ECO:0000256" key="2">
    <source>
        <dbReference type="ARBA" id="ARBA00022448"/>
    </source>
</evidence>
<keyword evidence="5 8" id="KW-1133">Transmembrane helix</keyword>
<dbReference type="PROSITE" id="PS50850">
    <property type="entry name" value="MFS"/>
    <property type="match status" value="1"/>
</dbReference>
<dbReference type="Proteomes" id="UP000639606">
    <property type="component" value="Unassembled WGS sequence"/>
</dbReference>
<feature type="region of interest" description="Disordered" evidence="7">
    <location>
        <begin position="402"/>
        <end position="428"/>
    </location>
</feature>
<evidence type="ECO:0000256" key="5">
    <source>
        <dbReference type="ARBA" id="ARBA00022989"/>
    </source>
</evidence>
<keyword evidence="2" id="KW-0813">Transport</keyword>
<evidence type="ECO:0000256" key="1">
    <source>
        <dbReference type="ARBA" id="ARBA00004651"/>
    </source>
</evidence>
<feature type="transmembrane region" description="Helical" evidence="8">
    <location>
        <begin position="369"/>
        <end position="388"/>
    </location>
</feature>
<dbReference type="Gene3D" id="1.20.1250.20">
    <property type="entry name" value="MFS general substrate transporter like domains"/>
    <property type="match status" value="1"/>
</dbReference>
<dbReference type="PANTHER" id="PTHR23517">
    <property type="entry name" value="RESISTANCE PROTEIN MDTM, PUTATIVE-RELATED-RELATED"/>
    <property type="match status" value="1"/>
</dbReference>
<keyword evidence="6 8" id="KW-0472">Membrane</keyword>
<evidence type="ECO:0000256" key="8">
    <source>
        <dbReference type="SAM" id="Phobius"/>
    </source>
</evidence>
<evidence type="ECO:0000313" key="11">
    <source>
        <dbReference type="Proteomes" id="UP000639606"/>
    </source>
</evidence>
<accession>A0A918AIM1</accession>
<evidence type="ECO:0000259" key="9">
    <source>
        <dbReference type="PROSITE" id="PS50850"/>
    </source>
</evidence>
<name>A0A918AIM1_9PSEU</name>
<protein>
    <submittedName>
        <fullName evidence="10">MFS transporter</fullName>
    </submittedName>
</protein>
<feature type="domain" description="Major facilitator superfamily (MFS) profile" evidence="9">
    <location>
        <begin position="10"/>
        <end position="392"/>
    </location>
</feature>
<feature type="transmembrane region" description="Helical" evidence="8">
    <location>
        <begin position="47"/>
        <end position="66"/>
    </location>
</feature>
<evidence type="ECO:0000256" key="3">
    <source>
        <dbReference type="ARBA" id="ARBA00022475"/>
    </source>
</evidence>
<dbReference type="RefSeq" id="WP_189222403.1">
    <property type="nucleotide sequence ID" value="NZ_BMRG01000002.1"/>
</dbReference>
<dbReference type="InterPro" id="IPR050171">
    <property type="entry name" value="MFS_Transporters"/>
</dbReference>
<comment type="caution">
    <text evidence="10">The sequence shown here is derived from an EMBL/GenBank/DDBJ whole genome shotgun (WGS) entry which is preliminary data.</text>
</comment>
<dbReference type="InterPro" id="IPR020846">
    <property type="entry name" value="MFS_dom"/>
</dbReference>
<dbReference type="PANTHER" id="PTHR23517:SF2">
    <property type="entry name" value="MULTIDRUG RESISTANCE PROTEIN MDTH"/>
    <property type="match status" value="1"/>
</dbReference>
<dbReference type="GO" id="GO:0005886">
    <property type="term" value="C:plasma membrane"/>
    <property type="evidence" value="ECO:0007669"/>
    <property type="project" value="UniProtKB-SubCell"/>
</dbReference>
<feature type="transmembrane region" description="Helical" evidence="8">
    <location>
        <begin position="166"/>
        <end position="185"/>
    </location>
</feature>
<proteinExistence type="predicted"/>
<evidence type="ECO:0000313" key="10">
    <source>
        <dbReference type="EMBL" id="GGP44660.1"/>
    </source>
</evidence>
<reference evidence="10" key="2">
    <citation type="submission" date="2020-09" db="EMBL/GenBank/DDBJ databases">
        <authorList>
            <person name="Sun Q."/>
            <person name="Ohkuma M."/>
        </authorList>
    </citation>
    <scope>NUCLEOTIDE SEQUENCE</scope>
    <source>
        <strain evidence="10">JCM 3313</strain>
    </source>
</reference>
<dbReference type="EMBL" id="BMRG01000002">
    <property type="protein sequence ID" value="GGP44660.1"/>
    <property type="molecule type" value="Genomic_DNA"/>
</dbReference>
<dbReference type="InterPro" id="IPR011701">
    <property type="entry name" value="MFS"/>
</dbReference>
<dbReference type="AlphaFoldDB" id="A0A918AIM1"/>
<dbReference type="SUPFAM" id="SSF103473">
    <property type="entry name" value="MFS general substrate transporter"/>
    <property type="match status" value="1"/>
</dbReference>
<sequence length="428" mass="43433">MAGLVPRTGPLRVLVAAQLVNSVGDGAFYTCSALFFTRLLGLSATRVGLALTVGWATAMVAGVPLGRLADRFGPRRTAVALAAATAATLGALLVVRSFPLVVLVVCGYACAQAGLASARQALLAGLVAPAERTGARARLQSALNAGLAVGAGLGALALHFDTAQAYLAVFAADAVGFLAAALLLRRLPEAPAPAAGPRPTVLRDRPYVLITLLNAVMCLNMPLLSIGLPLWVVSRTDAPAPVAALLLVLNTLAVVVFQVRVAGQVTDLRTATRATGRAGWLMLLACAAYALSGGGLGAVAAVVVLVTAAAVQVFGEMLQAAGAWEIGFGLAPPDRQGQYQGFFGTGPQLARTVGPVLLTALLVGWSTPGWLVLGGLFLVAGVAFGPVVREAERARGIDCPVESQRAGSPLPSGPAAATELTDQRGSSC</sequence>
<evidence type="ECO:0000256" key="4">
    <source>
        <dbReference type="ARBA" id="ARBA00022692"/>
    </source>
</evidence>
<keyword evidence="4 8" id="KW-0812">Transmembrane</keyword>
<feature type="transmembrane region" description="Helical" evidence="8">
    <location>
        <begin position="238"/>
        <end position="259"/>
    </location>
</feature>
<dbReference type="InterPro" id="IPR036259">
    <property type="entry name" value="MFS_trans_sf"/>
</dbReference>